<sequence length="102" mass="11387">MDAPPPADIDFEAAFTLAELKDIETNDRFTFGRRVMLLALSKSKPELASTVRSIGAEPFGAWLDHIEAFQRELKHLQDLSESAHTRLLVAGQIVLEQDRPAN</sequence>
<proteinExistence type="predicted"/>
<dbReference type="OrthoDB" id="6890488at2"/>
<accession>A0A1H6ZT85</accession>
<dbReference type="STRING" id="915471.SAMN05216201_1114"/>
<dbReference type="EMBL" id="FNZE01000011">
    <property type="protein sequence ID" value="SEJ56561.1"/>
    <property type="molecule type" value="Genomic_DNA"/>
</dbReference>
<dbReference type="AlphaFoldDB" id="A0A1H6ZT85"/>
<evidence type="ECO:0000313" key="1">
    <source>
        <dbReference type="EMBL" id="SEJ56561.1"/>
    </source>
</evidence>
<keyword evidence="2" id="KW-1185">Reference proteome</keyword>
<organism evidence="1 2">
    <name type="scientific">Pseudomonas linyingensis</name>
    <dbReference type="NCBI Taxonomy" id="915471"/>
    <lineage>
        <taxon>Bacteria</taxon>
        <taxon>Pseudomonadati</taxon>
        <taxon>Pseudomonadota</taxon>
        <taxon>Gammaproteobacteria</taxon>
        <taxon>Pseudomonadales</taxon>
        <taxon>Pseudomonadaceae</taxon>
        <taxon>Pseudomonas</taxon>
    </lineage>
</organism>
<protein>
    <submittedName>
        <fullName evidence="1">Uncharacterized protein</fullName>
    </submittedName>
</protein>
<dbReference type="Proteomes" id="UP000242930">
    <property type="component" value="Unassembled WGS sequence"/>
</dbReference>
<evidence type="ECO:0000313" key="2">
    <source>
        <dbReference type="Proteomes" id="UP000242930"/>
    </source>
</evidence>
<dbReference type="RefSeq" id="WP_090311924.1">
    <property type="nucleotide sequence ID" value="NZ_FNZE01000011.1"/>
</dbReference>
<gene>
    <name evidence="1" type="ORF">SAMN05216201_1114</name>
</gene>
<reference evidence="2" key="1">
    <citation type="submission" date="2016-10" db="EMBL/GenBank/DDBJ databases">
        <authorList>
            <person name="Varghese N."/>
            <person name="Submissions S."/>
        </authorList>
    </citation>
    <scope>NUCLEOTIDE SEQUENCE [LARGE SCALE GENOMIC DNA]</scope>
    <source>
        <strain evidence="2">LMG 25967</strain>
    </source>
</reference>
<name>A0A1H6ZT85_9PSED</name>